<evidence type="ECO:0000313" key="2">
    <source>
        <dbReference type="Proteomes" id="UP000301424"/>
    </source>
</evidence>
<proteinExistence type="predicted"/>
<protein>
    <submittedName>
        <fullName evidence="1">Tail fiber protein</fullName>
    </submittedName>
</protein>
<reference evidence="1 2" key="1">
    <citation type="submission" date="2019-02" db="EMBL/GenBank/DDBJ databases">
        <title>Complete genome sequence of Burkholderia cenocepacia phage BcepSauron.</title>
        <authorList>
            <person name="Park K."/>
            <person name="Gonzalez C."/>
            <person name="Liu M."/>
            <person name="Gill J."/>
        </authorList>
    </citation>
    <scope>NUCLEOTIDE SEQUENCE [LARGE SCALE GENOMIC DNA]</scope>
</reference>
<accession>A0A482MLI6</accession>
<sequence length="668" mass="68547">MGDSFVIKTGTRGSGVPVINENLVAKYYANQTINQTIVLKPGQQWDADVGFSALTISTDKPVFVSTVVGTGTPTAVAVDQQLSIDDPVDQFFITNRSDTDTAVVQITFVVHSTTDPMPIKGIVTSVNNKTGEVVIEGGPGIGIDNTGSTIRVNNTGVLRINDMYPMGDGSLTIEAVDAHPGTGNSLISDSGAHDARMKFRTLVAGANITIDRDPNDNLIVSGDLNRRTIKIVYATADGQGTFVIPGGFTPNVVDVYLMGAYLERLAYDGTGGIQIVLAPEVAAMVVAGAPLVTVEINALRIADVVAESDLGSAGGAALVGTTYGKNLQAVLDDIRSNLGQGITAGRGIDYTNSTITNLGVLSINGTGPDNTGNYVLTIRASDVQNLATVAKTGNYSDLLGLPIIPAPYTLPQASSTVLGGIKLGTGMSMAADGTVNITASGTVKTVNGASPDGNGNVNLVPYDNTAPSGTSVMSAANDGSGKTRFRKIVAYDSNIIVGADGNDNVSIQMNVPTFGPSGVNAKNGLVPSPGSTAGTTRYLREDGTWTAPPTATIPPQPYDIMTFYPGTPVAGATFYRTIFARSVAFAAGLSGITGNLSSSLVATTGIVIIGIYKNGVMVGDITYPAGSSTGTVNISNPVTFAAGDVMTFAAGVTDTTFSGVSITLNGTR</sequence>
<keyword evidence="2" id="KW-1185">Reference proteome</keyword>
<evidence type="ECO:0000313" key="1">
    <source>
        <dbReference type="EMBL" id="QBQ74654.1"/>
    </source>
</evidence>
<organism evidence="1 2">
    <name type="scientific">Burkholderia phage BcepSauron</name>
    <dbReference type="NCBI Taxonomy" id="2530033"/>
    <lineage>
        <taxon>Viruses</taxon>
        <taxon>Duplodnaviria</taxon>
        <taxon>Heunggongvirae</taxon>
        <taxon>Uroviricota</taxon>
        <taxon>Caudoviricetes</taxon>
        <taxon>Sarumanvirus</taxon>
        <taxon>Sarumanvirus bcepsauron</taxon>
    </lineage>
</organism>
<name>A0A482MLI6_9CAUD</name>
<dbReference type="Proteomes" id="UP000301424">
    <property type="component" value="Segment"/>
</dbReference>
<dbReference type="EMBL" id="MK552141">
    <property type="protein sequence ID" value="QBQ74654.1"/>
    <property type="molecule type" value="Genomic_DNA"/>
</dbReference>
<gene>
    <name evidence="1" type="ORF">BcepSauron_274</name>
</gene>